<dbReference type="PANTHER" id="PTHR43187">
    <property type="entry name" value="GLUTAMINE AMIDOTRANSFERASE DUG3-RELATED"/>
    <property type="match status" value="1"/>
</dbReference>
<dbReference type="STRING" id="905079.L1JZH5"/>
<sequence length="312" mass="34564">MCRLTAYFGHSTLAADVVTRPTRSVIRQSFDARERLGGSGGQVYDLGNLNADGFGLGWYSQDDSEDVTPCVFTEVGPAWHNRNLHRLACKVRSSVIFAHVRAAGPGMGVCHCSCHPFEYGRFLFMHNGQVAGFKKIRRELMDTLSQCAYDFCIANSASDSALAFALFIDQLDDPHAAISPQHMKMKLTKVIQSLSDALERHNVNETSLLNFVVTDGNSLAATRYVINRTKNVPAASLYFSSGTSFEPSLTPAEAPDMPEGKKCPAVMQEPLREYRMVHEDRRDDVVIITSEPLTNVRADWIPVPKNHIVLVT</sequence>
<dbReference type="InterPro" id="IPR052373">
    <property type="entry name" value="Gamma-glu_amide_hydrolase"/>
</dbReference>
<dbReference type="EnsemblProtists" id="EKX53757">
    <property type="protein sequence ID" value="EKX53757"/>
    <property type="gene ID" value="GUITHDRAFT_64281"/>
</dbReference>
<dbReference type="AlphaFoldDB" id="L1JZH5"/>
<dbReference type="Proteomes" id="UP000011087">
    <property type="component" value="Unassembled WGS sequence"/>
</dbReference>
<keyword evidence="5" id="KW-1185">Reference proteome</keyword>
<protein>
    <recommendedName>
        <fullName evidence="2">Glutamine amidotransferase type-2 domain-containing protein</fullName>
    </recommendedName>
</protein>
<keyword evidence="1" id="KW-0315">Glutamine amidotransferase</keyword>
<dbReference type="RefSeq" id="XP_005840737.1">
    <property type="nucleotide sequence ID" value="XM_005840680.1"/>
</dbReference>
<dbReference type="InterPro" id="IPR026869">
    <property type="entry name" value="EgtC-like"/>
</dbReference>
<dbReference type="OMA" id="SVHPAWN"/>
<proteinExistence type="predicted"/>
<dbReference type="Pfam" id="PF13230">
    <property type="entry name" value="GATase_4"/>
    <property type="match status" value="1"/>
</dbReference>
<reference evidence="4" key="3">
    <citation type="submission" date="2016-03" db="UniProtKB">
        <authorList>
            <consortium name="EnsemblProtists"/>
        </authorList>
    </citation>
    <scope>IDENTIFICATION</scope>
</reference>
<dbReference type="PaxDb" id="55529-EKX53757"/>
<dbReference type="EMBL" id="JH992969">
    <property type="protein sequence ID" value="EKX53757.1"/>
    <property type="molecule type" value="Genomic_DNA"/>
</dbReference>
<evidence type="ECO:0000256" key="1">
    <source>
        <dbReference type="ARBA" id="ARBA00022962"/>
    </source>
</evidence>
<dbReference type="SUPFAM" id="SSF56235">
    <property type="entry name" value="N-terminal nucleophile aminohydrolases (Ntn hydrolases)"/>
    <property type="match status" value="1"/>
</dbReference>
<feature type="non-terminal residue" evidence="3">
    <location>
        <position position="312"/>
    </location>
</feature>
<accession>L1JZH5</accession>
<dbReference type="HOGENOM" id="CLU_042555_4_0_1"/>
<name>L1JZH5_GUITC</name>
<dbReference type="GO" id="GO:0005737">
    <property type="term" value="C:cytoplasm"/>
    <property type="evidence" value="ECO:0007669"/>
    <property type="project" value="TreeGrafter"/>
</dbReference>
<dbReference type="GO" id="GO:0008242">
    <property type="term" value="F:omega peptidase activity"/>
    <property type="evidence" value="ECO:0007669"/>
    <property type="project" value="TreeGrafter"/>
</dbReference>
<dbReference type="GeneID" id="17310257"/>
<organism evidence="3">
    <name type="scientific">Guillardia theta (strain CCMP2712)</name>
    <name type="common">Cryptophyte</name>
    <dbReference type="NCBI Taxonomy" id="905079"/>
    <lineage>
        <taxon>Eukaryota</taxon>
        <taxon>Cryptophyceae</taxon>
        <taxon>Pyrenomonadales</taxon>
        <taxon>Geminigeraceae</taxon>
        <taxon>Guillardia</taxon>
    </lineage>
</organism>
<dbReference type="Gene3D" id="3.60.20.10">
    <property type="entry name" value="Glutamine Phosphoribosylpyrophosphate, subunit 1, domain 1"/>
    <property type="match status" value="1"/>
</dbReference>
<dbReference type="OrthoDB" id="10267603at2759"/>
<dbReference type="GO" id="GO:0006751">
    <property type="term" value="P:glutathione catabolic process"/>
    <property type="evidence" value="ECO:0007669"/>
    <property type="project" value="TreeGrafter"/>
</dbReference>
<feature type="domain" description="Glutamine amidotransferase type-2" evidence="2">
    <location>
        <begin position="2"/>
        <end position="312"/>
    </location>
</feature>
<dbReference type="InterPro" id="IPR017932">
    <property type="entry name" value="GATase_2_dom"/>
</dbReference>
<reference evidence="3 5" key="1">
    <citation type="journal article" date="2012" name="Nature">
        <title>Algal genomes reveal evolutionary mosaicism and the fate of nucleomorphs.</title>
        <authorList>
            <consortium name="DOE Joint Genome Institute"/>
            <person name="Curtis B.A."/>
            <person name="Tanifuji G."/>
            <person name="Burki F."/>
            <person name="Gruber A."/>
            <person name="Irimia M."/>
            <person name="Maruyama S."/>
            <person name="Arias M.C."/>
            <person name="Ball S.G."/>
            <person name="Gile G.H."/>
            <person name="Hirakawa Y."/>
            <person name="Hopkins J.F."/>
            <person name="Kuo A."/>
            <person name="Rensing S.A."/>
            <person name="Schmutz J."/>
            <person name="Symeonidi A."/>
            <person name="Elias M."/>
            <person name="Eveleigh R.J."/>
            <person name="Herman E.K."/>
            <person name="Klute M.J."/>
            <person name="Nakayama T."/>
            <person name="Obornik M."/>
            <person name="Reyes-Prieto A."/>
            <person name="Armbrust E.V."/>
            <person name="Aves S.J."/>
            <person name="Beiko R.G."/>
            <person name="Coutinho P."/>
            <person name="Dacks J.B."/>
            <person name="Durnford D.G."/>
            <person name="Fast N.M."/>
            <person name="Green B.R."/>
            <person name="Grisdale C.J."/>
            <person name="Hempel F."/>
            <person name="Henrissat B."/>
            <person name="Hoppner M.P."/>
            <person name="Ishida K."/>
            <person name="Kim E."/>
            <person name="Koreny L."/>
            <person name="Kroth P.G."/>
            <person name="Liu Y."/>
            <person name="Malik S.B."/>
            <person name="Maier U.G."/>
            <person name="McRose D."/>
            <person name="Mock T."/>
            <person name="Neilson J.A."/>
            <person name="Onodera N.T."/>
            <person name="Poole A.M."/>
            <person name="Pritham E.J."/>
            <person name="Richards T.A."/>
            <person name="Rocap G."/>
            <person name="Roy S.W."/>
            <person name="Sarai C."/>
            <person name="Schaack S."/>
            <person name="Shirato S."/>
            <person name="Slamovits C.H."/>
            <person name="Spencer D.F."/>
            <person name="Suzuki S."/>
            <person name="Worden A.Z."/>
            <person name="Zauner S."/>
            <person name="Barry K."/>
            <person name="Bell C."/>
            <person name="Bharti A.K."/>
            <person name="Crow J.A."/>
            <person name="Grimwood J."/>
            <person name="Kramer R."/>
            <person name="Lindquist E."/>
            <person name="Lucas S."/>
            <person name="Salamov A."/>
            <person name="McFadden G.I."/>
            <person name="Lane C.E."/>
            <person name="Keeling P.J."/>
            <person name="Gray M.W."/>
            <person name="Grigoriev I.V."/>
            <person name="Archibald J.M."/>
        </authorList>
    </citation>
    <scope>NUCLEOTIDE SEQUENCE</scope>
    <source>
        <strain evidence="3 5">CCMP2712</strain>
    </source>
</reference>
<dbReference type="CDD" id="cd01908">
    <property type="entry name" value="YafJ"/>
    <property type="match status" value="1"/>
</dbReference>
<dbReference type="KEGG" id="gtt:GUITHDRAFT_64281"/>
<reference evidence="5" key="2">
    <citation type="submission" date="2012-11" db="EMBL/GenBank/DDBJ databases">
        <authorList>
            <person name="Kuo A."/>
            <person name="Curtis B.A."/>
            <person name="Tanifuji G."/>
            <person name="Burki F."/>
            <person name="Gruber A."/>
            <person name="Irimia M."/>
            <person name="Maruyama S."/>
            <person name="Arias M.C."/>
            <person name="Ball S.G."/>
            <person name="Gile G.H."/>
            <person name="Hirakawa Y."/>
            <person name="Hopkins J.F."/>
            <person name="Rensing S.A."/>
            <person name="Schmutz J."/>
            <person name="Symeonidi A."/>
            <person name="Elias M."/>
            <person name="Eveleigh R.J."/>
            <person name="Herman E.K."/>
            <person name="Klute M.J."/>
            <person name="Nakayama T."/>
            <person name="Obornik M."/>
            <person name="Reyes-Prieto A."/>
            <person name="Armbrust E.V."/>
            <person name="Aves S.J."/>
            <person name="Beiko R.G."/>
            <person name="Coutinho P."/>
            <person name="Dacks J.B."/>
            <person name="Durnford D.G."/>
            <person name="Fast N.M."/>
            <person name="Green B.R."/>
            <person name="Grisdale C."/>
            <person name="Hempe F."/>
            <person name="Henrissat B."/>
            <person name="Hoppner M.P."/>
            <person name="Ishida K.-I."/>
            <person name="Kim E."/>
            <person name="Koreny L."/>
            <person name="Kroth P.G."/>
            <person name="Liu Y."/>
            <person name="Malik S.-B."/>
            <person name="Maier U.G."/>
            <person name="McRose D."/>
            <person name="Mock T."/>
            <person name="Neilson J.A."/>
            <person name="Onodera N.T."/>
            <person name="Poole A.M."/>
            <person name="Pritham E.J."/>
            <person name="Richards T.A."/>
            <person name="Rocap G."/>
            <person name="Roy S.W."/>
            <person name="Sarai C."/>
            <person name="Schaack S."/>
            <person name="Shirato S."/>
            <person name="Slamovits C.H."/>
            <person name="Spencer D.F."/>
            <person name="Suzuki S."/>
            <person name="Worden A.Z."/>
            <person name="Zauner S."/>
            <person name="Barry K."/>
            <person name="Bell C."/>
            <person name="Bharti A.K."/>
            <person name="Crow J.A."/>
            <person name="Grimwood J."/>
            <person name="Kramer R."/>
            <person name="Lindquist E."/>
            <person name="Lucas S."/>
            <person name="Salamov A."/>
            <person name="McFadden G.I."/>
            <person name="Lane C.E."/>
            <person name="Keeling P.J."/>
            <person name="Gray M.W."/>
            <person name="Grigoriev I.V."/>
            <person name="Archibald J.M."/>
        </authorList>
    </citation>
    <scope>NUCLEOTIDE SEQUENCE</scope>
    <source>
        <strain evidence="5">CCMP2712</strain>
    </source>
</reference>
<dbReference type="InterPro" id="IPR029055">
    <property type="entry name" value="Ntn_hydrolases_N"/>
</dbReference>
<dbReference type="PANTHER" id="PTHR43187:SF1">
    <property type="entry name" value="GLUTAMINE AMIDOTRANSFERASE DUG3-RELATED"/>
    <property type="match status" value="1"/>
</dbReference>
<dbReference type="PROSITE" id="PS51278">
    <property type="entry name" value="GATASE_TYPE_2"/>
    <property type="match status" value="1"/>
</dbReference>
<gene>
    <name evidence="3" type="ORF">GUITHDRAFT_64281</name>
</gene>
<evidence type="ECO:0000259" key="2">
    <source>
        <dbReference type="PROSITE" id="PS51278"/>
    </source>
</evidence>
<evidence type="ECO:0000313" key="4">
    <source>
        <dbReference type="EnsemblProtists" id="EKX53757"/>
    </source>
</evidence>
<evidence type="ECO:0000313" key="3">
    <source>
        <dbReference type="EMBL" id="EKX53757.1"/>
    </source>
</evidence>
<dbReference type="GO" id="GO:0061672">
    <property type="term" value="C:glutathione hydrolase complex"/>
    <property type="evidence" value="ECO:0007669"/>
    <property type="project" value="TreeGrafter"/>
</dbReference>
<dbReference type="eggNOG" id="KOG1268">
    <property type="taxonomic scope" value="Eukaryota"/>
</dbReference>
<evidence type="ECO:0000313" key="5">
    <source>
        <dbReference type="Proteomes" id="UP000011087"/>
    </source>
</evidence>